<evidence type="ECO:0000313" key="4">
    <source>
        <dbReference type="Proteomes" id="UP001501787"/>
    </source>
</evidence>
<keyword evidence="2" id="KW-1133">Transmembrane helix</keyword>
<feature type="compositionally biased region" description="Polar residues" evidence="1">
    <location>
        <begin position="260"/>
        <end position="276"/>
    </location>
</feature>
<comment type="caution">
    <text evidence="3">The sequence shown here is derived from an EMBL/GenBank/DDBJ whole genome shotgun (WGS) entry which is preliminary data.</text>
</comment>
<dbReference type="RefSeq" id="WP_201504577.1">
    <property type="nucleotide sequence ID" value="NZ_BAAAFR010000008.1"/>
</dbReference>
<gene>
    <name evidence="3" type="ORF">GCM10009129_21570</name>
</gene>
<feature type="region of interest" description="Disordered" evidence="1">
    <location>
        <begin position="241"/>
        <end position="276"/>
    </location>
</feature>
<reference evidence="3 4" key="1">
    <citation type="journal article" date="2019" name="Int. J. Syst. Evol. Microbiol.">
        <title>The Global Catalogue of Microorganisms (GCM) 10K type strain sequencing project: providing services to taxonomists for standard genome sequencing and annotation.</title>
        <authorList>
            <consortium name="The Broad Institute Genomics Platform"/>
            <consortium name="The Broad Institute Genome Sequencing Center for Infectious Disease"/>
            <person name="Wu L."/>
            <person name="Ma J."/>
        </authorList>
    </citation>
    <scope>NUCLEOTIDE SEQUENCE [LARGE SCALE GENOMIC DNA]</scope>
    <source>
        <strain evidence="3 4">JCM 16343</strain>
    </source>
</reference>
<dbReference type="EMBL" id="BAAAFR010000008">
    <property type="protein sequence ID" value="GAA0323435.1"/>
    <property type="molecule type" value="Genomic_DNA"/>
</dbReference>
<evidence type="ECO:0000256" key="2">
    <source>
        <dbReference type="SAM" id="Phobius"/>
    </source>
</evidence>
<protein>
    <submittedName>
        <fullName evidence="3">Uncharacterized protein</fullName>
    </submittedName>
</protein>
<evidence type="ECO:0000256" key="1">
    <source>
        <dbReference type="SAM" id="MobiDB-lite"/>
    </source>
</evidence>
<proteinExistence type="predicted"/>
<sequence>MSTQSDSSQTPSAGQQRRQATSLLLWLQWLVLLVLLIAVVWLYVSQQRFERKMQDRLQSNEQVVGRLNDMDDRLFAISQAAAPAPSAAPNNQAQNQLALLRIQIKAVDSLLLDNDYASAVELLRGLQWQLSQGSNEIAPALTIVLRQSLSKDIERLQAKAAQPSPWQLQNLAIQNLQRYLYAHKTKIRDGNRTTVQPLSARELVVSEVIMTLNLAMQSSNMHQKDQLISHLTQAREQLKVLVDSQPRQPDAKDKDKDASTENAPSTASNLSALPAPQSFSDVQRSIDVLIAAAPTPTPLFTNQVLAEPKR</sequence>
<keyword evidence="2" id="KW-0812">Transmembrane</keyword>
<name>A0ABN0W2N8_9GAMM</name>
<evidence type="ECO:0000313" key="3">
    <source>
        <dbReference type="EMBL" id="GAA0323435.1"/>
    </source>
</evidence>
<dbReference type="Proteomes" id="UP001501787">
    <property type="component" value="Unassembled WGS sequence"/>
</dbReference>
<feature type="compositionally biased region" description="Basic and acidic residues" evidence="1">
    <location>
        <begin position="249"/>
        <end position="259"/>
    </location>
</feature>
<accession>A0ABN0W2N8</accession>
<keyword evidence="4" id="KW-1185">Reference proteome</keyword>
<feature type="transmembrane region" description="Helical" evidence="2">
    <location>
        <begin position="23"/>
        <end position="44"/>
    </location>
</feature>
<organism evidence="3 4">
    <name type="scientific">Psychrobacter aestuarii</name>
    <dbReference type="NCBI Taxonomy" id="556327"/>
    <lineage>
        <taxon>Bacteria</taxon>
        <taxon>Pseudomonadati</taxon>
        <taxon>Pseudomonadota</taxon>
        <taxon>Gammaproteobacteria</taxon>
        <taxon>Moraxellales</taxon>
        <taxon>Moraxellaceae</taxon>
        <taxon>Psychrobacter</taxon>
    </lineage>
</organism>
<keyword evidence="2" id="KW-0472">Membrane</keyword>